<dbReference type="GO" id="GO:0034599">
    <property type="term" value="P:cellular response to oxidative stress"/>
    <property type="evidence" value="ECO:0007669"/>
    <property type="project" value="TreeGrafter"/>
</dbReference>
<dbReference type="InterPro" id="IPR014025">
    <property type="entry name" value="Glutaredoxin_subgr"/>
</dbReference>
<dbReference type="GO" id="GO:0005801">
    <property type="term" value="C:cis-Golgi network"/>
    <property type="evidence" value="ECO:0007669"/>
    <property type="project" value="UniProtKB-ARBA"/>
</dbReference>
<feature type="domain" description="Glutaredoxin" evidence="1">
    <location>
        <begin position="21"/>
        <end position="83"/>
    </location>
</feature>
<evidence type="ECO:0000313" key="3">
    <source>
        <dbReference type="Proteomes" id="UP000615446"/>
    </source>
</evidence>
<dbReference type="PANTHER" id="PTHR45694:SF18">
    <property type="entry name" value="GLUTAREDOXIN-1-RELATED"/>
    <property type="match status" value="1"/>
</dbReference>
<dbReference type="GO" id="GO:0005796">
    <property type="term" value="C:Golgi lumen"/>
    <property type="evidence" value="ECO:0007669"/>
    <property type="project" value="UniProtKB-ARBA"/>
</dbReference>
<dbReference type="InterPro" id="IPR036249">
    <property type="entry name" value="Thioredoxin-like_sf"/>
</dbReference>
<gene>
    <name evidence="2" type="ORF">RCL2_001595900</name>
</gene>
<dbReference type="FunFam" id="3.40.30.10:FF:000093">
    <property type="entry name" value="Glutaredoxin 2"/>
    <property type="match status" value="1"/>
</dbReference>
<comment type="caution">
    <text evidence="2">The sequence shown here is derived from an EMBL/GenBank/DDBJ whole genome shotgun (WGS) entry which is preliminary data.</text>
</comment>
<dbReference type="CDD" id="cd03419">
    <property type="entry name" value="GRX_GRXh_1_2_like"/>
    <property type="match status" value="1"/>
</dbReference>
<proteinExistence type="predicted"/>
<dbReference type="Pfam" id="PF00462">
    <property type="entry name" value="Glutaredoxin"/>
    <property type="match status" value="1"/>
</dbReference>
<dbReference type="OrthoDB" id="418495at2759"/>
<dbReference type="Gene3D" id="3.40.30.10">
    <property type="entry name" value="Glutaredoxin"/>
    <property type="match status" value="1"/>
</dbReference>
<dbReference type="Proteomes" id="UP000615446">
    <property type="component" value="Unassembled WGS sequence"/>
</dbReference>
<dbReference type="SUPFAM" id="SSF52833">
    <property type="entry name" value="Thioredoxin-like"/>
    <property type="match status" value="1"/>
</dbReference>
<dbReference type="AlphaFoldDB" id="A0A8H3LPK9"/>
<protein>
    <submittedName>
        <fullName evidence="2">Glutaredoxin</fullName>
    </submittedName>
</protein>
<dbReference type="NCBIfam" id="TIGR02180">
    <property type="entry name" value="GRX_euk"/>
    <property type="match status" value="1"/>
</dbReference>
<dbReference type="PANTHER" id="PTHR45694">
    <property type="entry name" value="GLUTAREDOXIN 2"/>
    <property type="match status" value="1"/>
</dbReference>
<sequence>MSHIKDRVEVISIKLIQTNPIMLFSKTYCGFCAKAKATFKELNVEPGIVELDDDPEGTDIQEYLKEKTNQRTVPNIFINGKHVGGYDNLSAAKADGSLNEMIKAL</sequence>
<accession>A0A8H3LPK9</accession>
<dbReference type="InterPro" id="IPR002109">
    <property type="entry name" value="Glutaredoxin"/>
</dbReference>
<evidence type="ECO:0000313" key="2">
    <source>
        <dbReference type="EMBL" id="GES89039.1"/>
    </source>
</evidence>
<dbReference type="PRINTS" id="PR00160">
    <property type="entry name" value="GLUTAREDOXIN"/>
</dbReference>
<dbReference type="PROSITE" id="PS51354">
    <property type="entry name" value="GLUTAREDOXIN_2"/>
    <property type="match status" value="1"/>
</dbReference>
<name>A0A8H3LPK9_9GLOM</name>
<reference evidence="2" key="1">
    <citation type="submission" date="2019-10" db="EMBL/GenBank/DDBJ databases">
        <title>Conservation and host-specific expression of non-tandemly repeated heterogenous ribosome RNA gene in arbuscular mycorrhizal fungi.</title>
        <authorList>
            <person name="Maeda T."/>
            <person name="Kobayashi Y."/>
            <person name="Nakagawa T."/>
            <person name="Ezawa T."/>
            <person name="Yamaguchi K."/>
            <person name="Bino T."/>
            <person name="Nishimoto Y."/>
            <person name="Shigenobu S."/>
            <person name="Kawaguchi M."/>
        </authorList>
    </citation>
    <scope>NUCLEOTIDE SEQUENCE</scope>
    <source>
        <strain evidence="2">HR1</strain>
    </source>
</reference>
<evidence type="ECO:0000259" key="1">
    <source>
        <dbReference type="Pfam" id="PF00462"/>
    </source>
</evidence>
<dbReference type="InterPro" id="IPR011899">
    <property type="entry name" value="Glutaredoxin_euk/vir"/>
</dbReference>
<dbReference type="GO" id="GO:0004362">
    <property type="term" value="F:glutathione-disulfide reductase (NADPH) activity"/>
    <property type="evidence" value="ECO:0007669"/>
    <property type="project" value="UniProtKB-ARBA"/>
</dbReference>
<organism evidence="2 3">
    <name type="scientific">Rhizophagus clarus</name>
    <dbReference type="NCBI Taxonomy" id="94130"/>
    <lineage>
        <taxon>Eukaryota</taxon>
        <taxon>Fungi</taxon>
        <taxon>Fungi incertae sedis</taxon>
        <taxon>Mucoromycota</taxon>
        <taxon>Glomeromycotina</taxon>
        <taxon>Glomeromycetes</taxon>
        <taxon>Glomerales</taxon>
        <taxon>Glomeraceae</taxon>
        <taxon>Rhizophagus</taxon>
    </lineage>
</organism>
<dbReference type="EMBL" id="BLAL01000183">
    <property type="protein sequence ID" value="GES89039.1"/>
    <property type="molecule type" value="Genomic_DNA"/>
</dbReference>